<evidence type="ECO:0000313" key="5">
    <source>
        <dbReference type="EMBL" id="KAJ4807040.1"/>
    </source>
</evidence>
<dbReference type="InterPro" id="IPR001848">
    <property type="entry name" value="Ribosomal_uS10"/>
</dbReference>
<dbReference type="Proteomes" id="UP001140206">
    <property type="component" value="Chromosome 1"/>
</dbReference>
<comment type="caution">
    <text evidence="5">The sequence shown here is derived from an EMBL/GenBank/DDBJ whole genome shotgun (WGS) entry which is preliminary data.</text>
</comment>
<dbReference type="SUPFAM" id="SSF54999">
    <property type="entry name" value="Ribosomal protein S10"/>
    <property type="match status" value="1"/>
</dbReference>
<dbReference type="GO" id="GO:1990904">
    <property type="term" value="C:ribonucleoprotein complex"/>
    <property type="evidence" value="ECO:0007669"/>
    <property type="project" value="UniProtKB-KW"/>
</dbReference>
<gene>
    <name evidence="5" type="ORF">LUZ62_019606</name>
</gene>
<dbReference type="GO" id="GO:0005840">
    <property type="term" value="C:ribosome"/>
    <property type="evidence" value="ECO:0007669"/>
    <property type="project" value="UniProtKB-KW"/>
</dbReference>
<comment type="similarity">
    <text evidence="1">Belongs to the universal ribosomal protein uS10 family.</text>
</comment>
<proteinExistence type="inferred from homology"/>
<dbReference type="GO" id="GO:0006412">
    <property type="term" value="P:translation"/>
    <property type="evidence" value="ECO:0007669"/>
    <property type="project" value="InterPro"/>
</dbReference>
<dbReference type="PRINTS" id="PR00971">
    <property type="entry name" value="RIBOSOMALS10"/>
</dbReference>
<keyword evidence="2 5" id="KW-0689">Ribosomal protein</keyword>
<keyword evidence="3" id="KW-0687">Ribonucleoprotein</keyword>
<reference evidence="5" key="1">
    <citation type="submission" date="2022-08" db="EMBL/GenBank/DDBJ databases">
        <authorList>
            <person name="Marques A."/>
        </authorList>
    </citation>
    <scope>NUCLEOTIDE SEQUENCE</scope>
    <source>
        <strain evidence="5">RhyPub2mFocal</strain>
        <tissue evidence="5">Leaves</tissue>
    </source>
</reference>
<evidence type="ECO:0000256" key="3">
    <source>
        <dbReference type="ARBA" id="ARBA00023274"/>
    </source>
</evidence>
<dbReference type="GO" id="GO:0003735">
    <property type="term" value="F:structural constituent of ribosome"/>
    <property type="evidence" value="ECO:0007669"/>
    <property type="project" value="InterPro"/>
</dbReference>
<organism evidence="5 6">
    <name type="scientific">Rhynchospora pubera</name>
    <dbReference type="NCBI Taxonomy" id="906938"/>
    <lineage>
        <taxon>Eukaryota</taxon>
        <taxon>Viridiplantae</taxon>
        <taxon>Streptophyta</taxon>
        <taxon>Embryophyta</taxon>
        <taxon>Tracheophyta</taxon>
        <taxon>Spermatophyta</taxon>
        <taxon>Magnoliopsida</taxon>
        <taxon>Liliopsida</taxon>
        <taxon>Poales</taxon>
        <taxon>Cyperaceae</taxon>
        <taxon>Cyperoideae</taxon>
        <taxon>Rhynchosporeae</taxon>
        <taxon>Rhynchospora</taxon>
    </lineage>
</organism>
<dbReference type="InterPro" id="IPR036838">
    <property type="entry name" value="Ribosomal_uS10_dom_sf"/>
</dbReference>
<evidence type="ECO:0000259" key="4">
    <source>
        <dbReference type="SMART" id="SM01403"/>
    </source>
</evidence>
<dbReference type="EMBL" id="JAMFTS010000001">
    <property type="protein sequence ID" value="KAJ4807040.1"/>
    <property type="molecule type" value="Genomic_DNA"/>
</dbReference>
<name>A0AAV8GRT4_9POAL</name>
<evidence type="ECO:0000256" key="2">
    <source>
        <dbReference type="ARBA" id="ARBA00022980"/>
    </source>
</evidence>
<dbReference type="InterPro" id="IPR027486">
    <property type="entry name" value="Ribosomal_uS10_dom"/>
</dbReference>
<keyword evidence="6" id="KW-1185">Reference proteome</keyword>
<evidence type="ECO:0000256" key="1">
    <source>
        <dbReference type="ARBA" id="ARBA00007102"/>
    </source>
</evidence>
<dbReference type="Gene3D" id="3.30.70.600">
    <property type="entry name" value="Ribosomal protein S10 domain"/>
    <property type="match status" value="1"/>
</dbReference>
<dbReference type="PANTHER" id="PTHR11700">
    <property type="entry name" value="30S RIBOSOMAL PROTEIN S10 FAMILY MEMBER"/>
    <property type="match status" value="1"/>
</dbReference>
<dbReference type="SMART" id="SM01403">
    <property type="entry name" value="Ribosomal_S10"/>
    <property type="match status" value="1"/>
</dbReference>
<evidence type="ECO:0000313" key="6">
    <source>
        <dbReference type="Proteomes" id="UP001140206"/>
    </source>
</evidence>
<protein>
    <submittedName>
        <fullName evidence="5">Ribosomal protein S10</fullName>
    </submittedName>
</protein>
<dbReference type="Pfam" id="PF00338">
    <property type="entry name" value="Ribosomal_S10"/>
    <property type="match status" value="1"/>
</dbReference>
<feature type="domain" description="Small ribosomal subunit protein uS10" evidence="4">
    <location>
        <begin position="71"/>
        <end position="160"/>
    </location>
</feature>
<accession>A0AAV8GRT4</accession>
<sequence>MEFWHQAKPTLSYLAKQSCYKRSLLLSSFLFNPTSQISNPVPQFQVFLFVLLQSHLFWYMRFIETMSTKIGIIIRSFSDPFRMKYPFMGLTPETSRIKLPDSRVLYTVLRSPHIDKKSREQFEMRVKKQYMVMKVDARDVEKKFFWLKRQRILGAQFEVRLHTKTRLDRGMLQKLVSSPTSSA</sequence>
<dbReference type="AlphaFoldDB" id="A0AAV8GRT4"/>